<sequence>MGKGKKALGTTLGAAVIVALFGLFGAVVVGVLGAGPVVAPPPMMIPVGAADPRITVPVQTAPMGQQATFLARSKVHVEPWMQHAPPKLAASVEQEL</sequence>
<evidence type="ECO:0000256" key="1">
    <source>
        <dbReference type="SAM" id="Phobius"/>
    </source>
</evidence>
<dbReference type="EMBL" id="CAJVRL010000050">
    <property type="protein sequence ID" value="CAG8953504.1"/>
    <property type="molecule type" value="Genomic_DNA"/>
</dbReference>
<keyword evidence="1" id="KW-0812">Transmembrane</keyword>
<evidence type="ECO:0000313" key="2">
    <source>
        <dbReference type="EMBL" id="CAG8953504.1"/>
    </source>
</evidence>
<comment type="caution">
    <text evidence="2">The sequence shown here is derived from an EMBL/GenBank/DDBJ whole genome shotgun (WGS) entry which is preliminary data.</text>
</comment>
<name>A0A9N9KTA1_9HELO</name>
<keyword evidence="3" id="KW-1185">Reference proteome</keyword>
<proteinExistence type="predicted"/>
<protein>
    <submittedName>
        <fullName evidence="2">Uncharacterized protein</fullName>
    </submittedName>
</protein>
<gene>
    <name evidence="2" type="ORF">HYFRA_00010254</name>
</gene>
<keyword evidence="1" id="KW-0472">Membrane</keyword>
<accession>A0A9N9KTA1</accession>
<dbReference type="AlphaFoldDB" id="A0A9N9KTA1"/>
<keyword evidence="1" id="KW-1133">Transmembrane helix</keyword>
<organism evidence="2 3">
    <name type="scientific">Hymenoscyphus fraxineus</name>
    <dbReference type="NCBI Taxonomy" id="746836"/>
    <lineage>
        <taxon>Eukaryota</taxon>
        <taxon>Fungi</taxon>
        <taxon>Dikarya</taxon>
        <taxon>Ascomycota</taxon>
        <taxon>Pezizomycotina</taxon>
        <taxon>Leotiomycetes</taxon>
        <taxon>Helotiales</taxon>
        <taxon>Helotiaceae</taxon>
        <taxon>Hymenoscyphus</taxon>
    </lineage>
</organism>
<reference evidence="2" key="1">
    <citation type="submission" date="2021-07" db="EMBL/GenBank/DDBJ databases">
        <authorList>
            <person name="Durling M."/>
        </authorList>
    </citation>
    <scope>NUCLEOTIDE SEQUENCE</scope>
</reference>
<feature type="transmembrane region" description="Helical" evidence="1">
    <location>
        <begin position="12"/>
        <end position="34"/>
    </location>
</feature>
<evidence type="ECO:0000313" key="3">
    <source>
        <dbReference type="Proteomes" id="UP000696280"/>
    </source>
</evidence>
<dbReference type="Proteomes" id="UP000696280">
    <property type="component" value="Unassembled WGS sequence"/>
</dbReference>